<gene>
    <name evidence="1" type="ORF">V6257_12070</name>
</gene>
<protein>
    <submittedName>
        <fullName evidence="1">Uncharacterized protein</fullName>
    </submittedName>
</protein>
<evidence type="ECO:0000313" key="2">
    <source>
        <dbReference type="Proteomes" id="UP001371391"/>
    </source>
</evidence>
<reference evidence="1 2" key="1">
    <citation type="submission" date="2024-02" db="EMBL/GenBank/DDBJ databases">
        <title>Bacteria isolated from the canopy kelp, Nereocystis luetkeana.</title>
        <authorList>
            <person name="Pfister C.A."/>
            <person name="Younker I.T."/>
            <person name="Light S.H."/>
        </authorList>
    </citation>
    <scope>NUCLEOTIDE SEQUENCE [LARGE SCALE GENOMIC DNA]</scope>
    <source>
        <strain evidence="1 2">TI.1.03</strain>
    </source>
</reference>
<accession>A0ABU9H1Q7</accession>
<sequence length="91" mass="10197">MNTHSAAEKMLSTGLFYTARMLGHAFGESQKDGNRSIENIKKNSRYEIIEENHPVNKIKVVAIDGRRVTIEQLQNTALLFKRPSLLVGAQA</sequence>
<dbReference type="EMBL" id="JBAKAW010000010">
    <property type="protein sequence ID" value="MEL0655773.1"/>
    <property type="molecule type" value="Genomic_DNA"/>
</dbReference>
<keyword evidence="2" id="KW-1185">Reference proteome</keyword>
<evidence type="ECO:0000313" key="1">
    <source>
        <dbReference type="EMBL" id="MEL0655773.1"/>
    </source>
</evidence>
<dbReference type="RefSeq" id="WP_341602962.1">
    <property type="nucleotide sequence ID" value="NZ_JBAKAW010000010.1"/>
</dbReference>
<name>A0ABU9H1Q7_9GAMM</name>
<organism evidence="1 2">
    <name type="scientific">Pseudoalteromonas issachenkonii</name>
    <dbReference type="NCBI Taxonomy" id="152297"/>
    <lineage>
        <taxon>Bacteria</taxon>
        <taxon>Pseudomonadati</taxon>
        <taxon>Pseudomonadota</taxon>
        <taxon>Gammaproteobacteria</taxon>
        <taxon>Alteromonadales</taxon>
        <taxon>Pseudoalteromonadaceae</taxon>
        <taxon>Pseudoalteromonas</taxon>
    </lineage>
</organism>
<dbReference type="Proteomes" id="UP001371391">
    <property type="component" value="Unassembled WGS sequence"/>
</dbReference>
<comment type="caution">
    <text evidence="1">The sequence shown here is derived from an EMBL/GenBank/DDBJ whole genome shotgun (WGS) entry which is preliminary data.</text>
</comment>
<proteinExistence type="predicted"/>